<protein>
    <submittedName>
        <fullName evidence="6">PAS domain-containing protein</fullName>
    </submittedName>
</protein>
<keyword evidence="1" id="KW-0285">Flavoprotein</keyword>
<dbReference type="Proteomes" id="UP001597216">
    <property type="component" value="Unassembled WGS sequence"/>
</dbReference>
<dbReference type="Gene3D" id="1.10.10.10">
    <property type="entry name" value="Winged helix-like DNA-binding domain superfamily/Winged helix DNA-binding domain"/>
    <property type="match status" value="1"/>
</dbReference>
<reference evidence="7" key="1">
    <citation type="journal article" date="2019" name="Int. J. Syst. Evol. Microbiol.">
        <title>The Global Catalogue of Microorganisms (GCM) 10K type strain sequencing project: providing services to taxonomists for standard genome sequencing and annotation.</title>
        <authorList>
            <consortium name="The Broad Institute Genomics Platform"/>
            <consortium name="The Broad Institute Genome Sequencing Center for Infectious Disease"/>
            <person name="Wu L."/>
            <person name="Ma J."/>
        </authorList>
    </citation>
    <scope>NUCLEOTIDE SEQUENCE [LARGE SCALE GENOMIC DNA]</scope>
    <source>
        <strain evidence="7">CCUG 55074</strain>
    </source>
</reference>
<dbReference type="Pfam" id="PF13426">
    <property type="entry name" value="PAS_9"/>
    <property type="match status" value="1"/>
</dbReference>
<evidence type="ECO:0000259" key="5">
    <source>
        <dbReference type="PROSITE" id="PS50112"/>
    </source>
</evidence>
<dbReference type="SUPFAM" id="SSF55785">
    <property type="entry name" value="PYP-like sensor domain (PAS domain)"/>
    <property type="match status" value="1"/>
</dbReference>
<dbReference type="InterPro" id="IPR000014">
    <property type="entry name" value="PAS"/>
</dbReference>
<name>A0ABW3T4G8_9CAUL</name>
<dbReference type="CDD" id="cd06170">
    <property type="entry name" value="LuxR_C_like"/>
    <property type="match status" value="1"/>
</dbReference>
<evidence type="ECO:0000259" key="4">
    <source>
        <dbReference type="PROSITE" id="PS50043"/>
    </source>
</evidence>
<evidence type="ECO:0000313" key="6">
    <source>
        <dbReference type="EMBL" id="MFD1192094.1"/>
    </source>
</evidence>
<sequence>MAAAPILANMSKGEVLEARPSPGAPPALKRMIDASPIAAVLSDPRQRDNPIVHCNQAFLDLTGYGRDEVLGRNCRFLAGPTTEPDLSEKIRQGVRDRLPVMVEIRNYKKDGTPFRNAVLVAPIFDAEGELDYFLGSQSAAPDPDAAPSREHIARAKIEALSPRQREVLKALSQGRLNKQIAGELGVTERTVKMHRAALLKALNVRSGAEAIRLAIESGL</sequence>
<dbReference type="CDD" id="cd00130">
    <property type="entry name" value="PAS"/>
    <property type="match status" value="1"/>
</dbReference>
<dbReference type="Pfam" id="PF00196">
    <property type="entry name" value="GerE"/>
    <property type="match status" value="1"/>
</dbReference>
<dbReference type="InterPro" id="IPR000792">
    <property type="entry name" value="Tscrpt_reg_LuxR_C"/>
</dbReference>
<dbReference type="PROSITE" id="PS50112">
    <property type="entry name" value="PAS"/>
    <property type="match status" value="1"/>
</dbReference>
<comment type="caution">
    <text evidence="6">The sequence shown here is derived from an EMBL/GenBank/DDBJ whole genome shotgun (WGS) entry which is preliminary data.</text>
</comment>
<accession>A0ABW3T4G8</accession>
<dbReference type="PANTHER" id="PTHR47429:SF2">
    <property type="entry name" value="PROTEIN TWIN LOV 1"/>
    <property type="match status" value="1"/>
</dbReference>
<dbReference type="InterPro" id="IPR035965">
    <property type="entry name" value="PAS-like_dom_sf"/>
</dbReference>
<keyword evidence="7" id="KW-1185">Reference proteome</keyword>
<evidence type="ECO:0000256" key="2">
    <source>
        <dbReference type="ARBA" id="ARBA00022643"/>
    </source>
</evidence>
<evidence type="ECO:0000256" key="3">
    <source>
        <dbReference type="ARBA" id="ARBA00022991"/>
    </source>
</evidence>
<proteinExistence type="predicted"/>
<dbReference type="PRINTS" id="PR00038">
    <property type="entry name" value="HTHLUXR"/>
</dbReference>
<dbReference type="RefSeq" id="WP_377354313.1">
    <property type="nucleotide sequence ID" value="NZ_JBHTLQ010000043.1"/>
</dbReference>
<dbReference type="SUPFAM" id="SSF46894">
    <property type="entry name" value="C-terminal effector domain of the bipartite response regulators"/>
    <property type="match status" value="1"/>
</dbReference>
<evidence type="ECO:0000313" key="7">
    <source>
        <dbReference type="Proteomes" id="UP001597216"/>
    </source>
</evidence>
<dbReference type="SMART" id="SM00086">
    <property type="entry name" value="PAC"/>
    <property type="match status" value="1"/>
</dbReference>
<gene>
    <name evidence="6" type="ORF">ACFQ27_16010</name>
</gene>
<dbReference type="InterPro" id="IPR036388">
    <property type="entry name" value="WH-like_DNA-bd_sf"/>
</dbReference>
<dbReference type="NCBIfam" id="TIGR00229">
    <property type="entry name" value="sensory_box"/>
    <property type="match status" value="1"/>
</dbReference>
<dbReference type="SMART" id="SM00421">
    <property type="entry name" value="HTH_LUXR"/>
    <property type="match status" value="1"/>
</dbReference>
<dbReference type="EMBL" id="JBHTLQ010000043">
    <property type="protein sequence ID" value="MFD1192094.1"/>
    <property type="molecule type" value="Genomic_DNA"/>
</dbReference>
<evidence type="ECO:0000256" key="1">
    <source>
        <dbReference type="ARBA" id="ARBA00022630"/>
    </source>
</evidence>
<feature type="domain" description="PAS" evidence="5">
    <location>
        <begin position="24"/>
        <end position="97"/>
    </location>
</feature>
<dbReference type="PANTHER" id="PTHR47429">
    <property type="entry name" value="PROTEIN TWIN LOV 1"/>
    <property type="match status" value="1"/>
</dbReference>
<dbReference type="InterPro" id="IPR016032">
    <property type="entry name" value="Sig_transdc_resp-reg_C-effctor"/>
</dbReference>
<dbReference type="SMART" id="SM00091">
    <property type="entry name" value="PAS"/>
    <property type="match status" value="1"/>
</dbReference>
<feature type="domain" description="HTH luxR-type" evidence="4">
    <location>
        <begin position="153"/>
        <end position="218"/>
    </location>
</feature>
<organism evidence="6 7">
    <name type="scientific">Phenylobacterium conjunctum</name>
    <dbReference type="NCBI Taxonomy" id="1298959"/>
    <lineage>
        <taxon>Bacteria</taxon>
        <taxon>Pseudomonadati</taxon>
        <taxon>Pseudomonadota</taxon>
        <taxon>Alphaproteobacteria</taxon>
        <taxon>Caulobacterales</taxon>
        <taxon>Caulobacteraceae</taxon>
        <taxon>Phenylobacterium</taxon>
    </lineage>
</organism>
<keyword evidence="2" id="KW-0288">FMN</keyword>
<dbReference type="InterPro" id="IPR001610">
    <property type="entry name" value="PAC"/>
</dbReference>
<keyword evidence="3" id="KW-0157">Chromophore</keyword>
<dbReference type="Gene3D" id="3.30.450.20">
    <property type="entry name" value="PAS domain"/>
    <property type="match status" value="1"/>
</dbReference>
<dbReference type="PROSITE" id="PS50043">
    <property type="entry name" value="HTH_LUXR_2"/>
    <property type="match status" value="1"/>
</dbReference>